<proteinExistence type="predicted"/>
<comment type="caution">
    <text evidence="2">The sequence shown here is derived from an EMBL/GenBank/DDBJ whole genome shotgun (WGS) entry which is preliminary data.</text>
</comment>
<dbReference type="HOGENOM" id="CLU_2345057_0_0_11"/>
<evidence type="ECO:0000313" key="2">
    <source>
        <dbReference type="EMBL" id="EFV14720.1"/>
    </source>
</evidence>
<organism evidence="2 3">
    <name type="scientific">Segniliparus rugosus (strain ATCC BAA-974 / DSM 45345 / CCUG 50838 / CIP 108380 / JCM 13579 / CDC 945)</name>
    <dbReference type="NCBI Taxonomy" id="679197"/>
    <lineage>
        <taxon>Bacteria</taxon>
        <taxon>Bacillati</taxon>
        <taxon>Actinomycetota</taxon>
        <taxon>Actinomycetes</taxon>
        <taxon>Mycobacteriales</taxon>
        <taxon>Segniliparaceae</taxon>
        <taxon>Segniliparus</taxon>
    </lineage>
</organism>
<accession>E5XLP2</accession>
<protein>
    <submittedName>
        <fullName evidence="2">Uncharacterized protein</fullName>
    </submittedName>
</protein>
<name>E5XLP2_SEGRC</name>
<feature type="compositionally biased region" description="Basic and acidic residues" evidence="1">
    <location>
        <begin position="84"/>
        <end position="97"/>
    </location>
</feature>
<keyword evidence="3" id="KW-1185">Reference proteome</keyword>
<dbReference type="Proteomes" id="UP000004816">
    <property type="component" value="Unassembled WGS sequence"/>
</dbReference>
<dbReference type="AlphaFoldDB" id="E5XLP2"/>
<gene>
    <name evidence="2" type="ORF">HMPREF9336_00411</name>
</gene>
<evidence type="ECO:0000256" key="1">
    <source>
        <dbReference type="SAM" id="MobiDB-lite"/>
    </source>
</evidence>
<reference evidence="2 3" key="1">
    <citation type="journal article" date="2011" name="Stand. Genomic Sci.">
        <title>High quality draft genome sequence of Segniliparus rugosus CDC 945(T)= (ATCC BAA-974(T)).</title>
        <authorList>
            <person name="Earl A.M."/>
            <person name="Desjardins C.A."/>
            <person name="Fitzgerald M.G."/>
            <person name="Arachchi H.M."/>
            <person name="Zeng Q."/>
            <person name="Mehta T."/>
            <person name="Griggs A."/>
            <person name="Birren B.W."/>
            <person name="Toney N.C."/>
            <person name="Carr J."/>
            <person name="Posey J."/>
            <person name="Butler W.R."/>
        </authorList>
    </citation>
    <scope>NUCLEOTIDE SEQUENCE [LARGE SCALE GENOMIC DNA]</scope>
    <source>
        <strain evidence="3">ATCC BAA-974 / DSM 45345 / CCUG 50838 / CIP 108380 / JCM 13579 / CDC 945</strain>
    </source>
</reference>
<evidence type="ECO:0000313" key="3">
    <source>
        <dbReference type="Proteomes" id="UP000004816"/>
    </source>
</evidence>
<dbReference type="EMBL" id="ACZI02000003">
    <property type="protein sequence ID" value="EFV14720.1"/>
    <property type="molecule type" value="Genomic_DNA"/>
</dbReference>
<feature type="region of interest" description="Disordered" evidence="1">
    <location>
        <begin position="69"/>
        <end position="97"/>
    </location>
</feature>
<dbReference type="RefSeq" id="WP_007467356.1">
    <property type="nucleotide sequence ID" value="NZ_KI391954.1"/>
</dbReference>
<sequence length="97" mass="10467">MTSTITKRRAAFAAVLSGVGGVLFAIPVTYVAVSPEKATEQAAAQAEAQAKSDHLIAQLAERMTRDEIELTANTDHPLATRQKLTPEELREKLGAHR</sequence>